<reference evidence="1 2" key="1">
    <citation type="submission" date="2019-02" db="EMBL/GenBank/DDBJ databases">
        <title>Emended description of the genus Rhodopseudomonas and description of Rhodopseudomonas albus sp. nov., a non-phototrophic, heavy-metal-tolerant bacterium isolated from garden soil.</title>
        <authorList>
            <person name="Bao Z."/>
            <person name="Cao W.W."/>
            <person name="Sato Y."/>
            <person name="Nishizawa T."/>
            <person name="Zhao J."/>
            <person name="Guo Y."/>
            <person name="Ohta H."/>
        </authorList>
    </citation>
    <scope>NUCLEOTIDE SEQUENCE [LARGE SCALE GENOMIC DNA]</scope>
    <source>
        <strain evidence="1 2">SK50-23</strain>
    </source>
</reference>
<protein>
    <submittedName>
        <fullName evidence="1">Uncharacterized protein</fullName>
    </submittedName>
</protein>
<evidence type="ECO:0000313" key="1">
    <source>
        <dbReference type="EMBL" id="QUS39691.1"/>
    </source>
</evidence>
<proteinExistence type="predicted"/>
<accession>A0ABX8A7H4</accession>
<dbReference type="RefSeq" id="WP_211913240.1">
    <property type="nucleotide sequence ID" value="NZ_CP036498.1"/>
</dbReference>
<gene>
    <name evidence="1" type="ORF">RPMA_13220</name>
</gene>
<dbReference type="EMBL" id="CP036498">
    <property type="protein sequence ID" value="QUS39691.1"/>
    <property type="molecule type" value="Genomic_DNA"/>
</dbReference>
<sequence>MGQHQPFSAADDNAWLSSLVDTFEQTEELSGQQCDPAALAAVMARLQSPTPARRNLSRRAEVLQLSF</sequence>
<organism evidence="1 2">
    <name type="scientific">Tardiphaga alba</name>
    <dbReference type="NCBI Taxonomy" id="340268"/>
    <lineage>
        <taxon>Bacteria</taxon>
        <taxon>Pseudomonadati</taxon>
        <taxon>Pseudomonadota</taxon>
        <taxon>Alphaproteobacteria</taxon>
        <taxon>Hyphomicrobiales</taxon>
        <taxon>Nitrobacteraceae</taxon>
        <taxon>Tardiphaga</taxon>
    </lineage>
</organism>
<keyword evidence="2" id="KW-1185">Reference proteome</keyword>
<name>A0ABX8A7H4_9BRAD</name>
<dbReference type="Proteomes" id="UP000682843">
    <property type="component" value="Chromosome"/>
</dbReference>
<evidence type="ECO:0000313" key="2">
    <source>
        <dbReference type="Proteomes" id="UP000682843"/>
    </source>
</evidence>